<dbReference type="EMBL" id="OIVN01003564">
    <property type="protein sequence ID" value="SPD12154.1"/>
    <property type="molecule type" value="Genomic_DNA"/>
</dbReference>
<dbReference type="AlphaFoldDB" id="A0A2N9HKG0"/>
<organism evidence="2">
    <name type="scientific">Fagus sylvatica</name>
    <name type="common">Beechnut</name>
    <dbReference type="NCBI Taxonomy" id="28930"/>
    <lineage>
        <taxon>Eukaryota</taxon>
        <taxon>Viridiplantae</taxon>
        <taxon>Streptophyta</taxon>
        <taxon>Embryophyta</taxon>
        <taxon>Tracheophyta</taxon>
        <taxon>Spermatophyta</taxon>
        <taxon>Magnoliopsida</taxon>
        <taxon>eudicotyledons</taxon>
        <taxon>Gunneridae</taxon>
        <taxon>Pentapetalae</taxon>
        <taxon>rosids</taxon>
        <taxon>fabids</taxon>
        <taxon>Fagales</taxon>
        <taxon>Fagaceae</taxon>
        <taxon>Fagus</taxon>
    </lineage>
</organism>
<accession>A0A2N9HKG0</accession>
<evidence type="ECO:0000259" key="1">
    <source>
        <dbReference type="Pfam" id="PF07727"/>
    </source>
</evidence>
<dbReference type="SUPFAM" id="SSF56672">
    <property type="entry name" value="DNA/RNA polymerases"/>
    <property type="match status" value="1"/>
</dbReference>
<reference evidence="2" key="1">
    <citation type="submission" date="2018-02" db="EMBL/GenBank/DDBJ databases">
        <authorList>
            <person name="Cohen D.B."/>
            <person name="Kent A.D."/>
        </authorList>
    </citation>
    <scope>NUCLEOTIDE SEQUENCE</scope>
</reference>
<evidence type="ECO:0000313" key="2">
    <source>
        <dbReference type="EMBL" id="SPD12154.1"/>
    </source>
</evidence>
<dbReference type="InterPro" id="IPR043502">
    <property type="entry name" value="DNA/RNA_pol_sf"/>
</dbReference>
<dbReference type="SUPFAM" id="SSF52058">
    <property type="entry name" value="L domain-like"/>
    <property type="match status" value="1"/>
</dbReference>
<dbReference type="InterPro" id="IPR013103">
    <property type="entry name" value="RVT_2"/>
</dbReference>
<sequence length="548" mass="62264">MKELGKLNQLRRLGILKLRKEDGKSLCLSLERLTNLHALSITSIGDEEIIDLQHLSSPPLLIQRLYLRGRLETLPHWIPSLHGLVYEGDSLCFRTGGFKKLKVLGLDKFSELRSMQVEAGAMPCVEKLIIQRCTLLKKVPIGIEYLTKLKVLEFFDMPEELIKTLRPDEQGSDYWKVAHIPEVYSTYWREGGWEEVWGAWSILVQSKVVNLLWIKKCKFVNACKHHRCWILGNMRLRRDSAPPLSSSDVPSLALSPAVGSPASDPVPSAPSASPTNLCCSTRQAMADELDALHKTHTWDMTTLPPSKGSTQEYGIDYEETFAPVARLTSVRSLLAVAAVHHWPLFQMDVKNAFLNGDLLEEVYMQPLPGYPNSQNQFCRLRRALYGLKQAPRAWFAKFSFVVAQQGFTPSPYDSALFIRHTSTSITLILLYVDDMIITVGGQSHLSYRHPSDLAYAVHLTTSTPIHYNNRSAIHIAHDDVFHERIKHIEIDCHFIRHHLQQSALHLLFVSSEDQLAEVFTKSHPPRRLILCPNSRWLLHHHLVFEGGC</sequence>
<proteinExistence type="predicted"/>
<dbReference type="InterPro" id="IPR032675">
    <property type="entry name" value="LRR_dom_sf"/>
</dbReference>
<dbReference type="Gene3D" id="3.80.10.10">
    <property type="entry name" value="Ribonuclease Inhibitor"/>
    <property type="match status" value="1"/>
</dbReference>
<dbReference type="PANTHER" id="PTHR43383">
    <property type="entry name" value="NODULIN 6"/>
    <property type="match status" value="1"/>
</dbReference>
<gene>
    <name evidence="2" type="ORF">FSB_LOCUS40036</name>
</gene>
<protein>
    <recommendedName>
        <fullName evidence="1">Reverse transcriptase Ty1/copia-type domain-containing protein</fullName>
    </recommendedName>
</protein>
<name>A0A2N9HKG0_FAGSY</name>
<dbReference type="Pfam" id="PF07727">
    <property type="entry name" value="RVT_2"/>
    <property type="match status" value="1"/>
</dbReference>
<dbReference type="PANTHER" id="PTHR43383:SF2">
    <property type="entry name" value="AMIDOHYDROLASE 2 FAMILY PROTEIN"/>
    <property type="match status" value="1"/>
</dbReference>
<feature type="domain" description="Reverse transcriptase Ty1/copia-type" evidence="1">
    <location>
        <begin position="307"/>
        <end position="441"/>
    </location>
</feature>
<dbReference type="CDD" id="cd09272">
    <property type="entry name" value="RNase_HI_RT_Ty1"/>
    <property type="match status" value="1"/>
</dbReference>